<dbReference type="Pfam" id="PF00497">
    <property type="entry name" value="SBP_bac_3"/>
    <property type="match status" value="1"/>
</dbReference>
<dbReference type="Proteomes" id="UP001382455">
    <property type="component" value="Unassembled WGS sequence"/>
</dbReference>
<accession>A0ABU8EUG5</accession>
<dbReference type="InterPro" id="IPR001638">
    <property type="entry name" value="Solute-binding_3/MltF_N"/>
</dbReference>
<dbReference type="RefSeq" id="WP_336435734.1">
    <property type="nucleotide sequence ID" value="NZ_JBAWKS010000001.1"/>
</dbReference>
<dbReference type="Gene3D" id="3.40.190.10">
    <property type="entry name" value="Periplasmic binding protein-like II"/>
    <property type="match status" value="2"/>
</dbReference>
<protein>
    <submittedName>
        <fullName evidence="2">ABC transporter substrate-binding protein</fullName>
    </submittedName>
</protein>
<proteinExistence type="predicted"/>
<evidence type="ECO:0000259" key="1">
    <source>
        <dbReference type="Pfam" id="PF00497"/>
    </source>
</evidence>
<organism evidence="2 3">
    <name type="scientific">Pseudoalteromonas spongiae</name>
    <dbReference type="NCBI Taxonomy" id="298657"/>
    <lineage>
        <taxon>Bacteria</taxon>
        <taxon>Pseudomonadati</taxon>
        <taxon>Pseudomonadota</taxon>
        <taxon>Gammaproteobacteria</taxon>
        <taxon>Alteromonadales</taxon>
        <taxon>Pseudoalteromonadaceae</taxon>
        <taxon>Pseudoalteromonas</taxon>
    </lineage>
</organism>
<name>A0ABU8EUG5_9GAMM</name>
<keyword evidence="3" id="KW-1185">Reference proteome</keyword>
<dbReference type="PANTHER" id="PTHR38834">
    <property type="entry name" value="PERIPLASMIC SUBSTRATE BINDING PROTEIN FAMILY 3"/>
    <property type="match status" value="1"/>
</dbReference>
<comment type="caution">
    <text evidence="2">The sequence shown here is derived from an EMBL/GenBank/DDBJ whole genome shotgun (WGS) entry which is preliminary data.</text>
</comment>
<dbReference type="SUPFAM" id="SSF53850">
    <property type="entry name" value="Periplasmic binding protein-like II"/>
    <property type="match status" value="1"/>
</dbReference>
<gene>
    <name evidence="2" type="ORF">WAE96_13150</name>
</gene>
<feature type="domain" description="Solute-binding protein family 3/N-terminal" evidence="1">
    <location>
        <begin position="28"/>
        <end position="255"/>
    </location>
</feature>
<sequence>MWRRWTGVSFLSLIVVFVATRVCAVELEMVVTEHFPPYQVKSGEKLDGVAVDIVKALLRREQISTEHLVLPWSRAYHIATTEKNVLIYSMRRTQKRESSFEWIGPVFPNSSMLQSESSLFLWQLKAREQANVTTQSMQNLTLVVARDDYIMDEIVARYQWPEKNVMKVRHWPEAINALKEQRVDAIVLQKSNLIALSKQMAFDLNDFVPVVDLGRTPQLYVALSKGSDKQLVERLQQSLASLHASEEYNLIEQQWRSSFIKVNF</sequence>
<evidence type="ECO:0000313" key="2">
    <source>
        <dbReference type="EMBL" id="MEI4550610.1"/>
    </source>
</evidence>
<dbReference type="PANTHER" id="PTHR38834:SF3">
    <property type="entry name" value="SOLUTE-BINDING PROTEIN FAMILY 3_N-TERMINAL DOMAIN-CONTAINING PROTEIN"/>
    <property type="match status" value="1"/>
</dbReference>
<reference evidence="2 3" key="1">
    <citation type="submission" date="2023-12" db="EMBL/GenBank/DDBJ databases">
        <title>Friends and Foes: Symbiotic and Algicidal bacterial influence on Karenia brevis blooms.</title>
        <authorList>
            <person name="Fei C."/>
            <person name="Mohamed A.R."/>
            <person name="Booker A."/>
            <person name="Arshad M."/>
            <person name="Klass S."/>
            <person name="Ahn S."/>
            <person name="Gilbert P.M."/>
            <person name="Heil C.A."/>
            <person name="Martinez J.M."/>
            <person name="Amin S.A."/>
        </authorList>
    </citation>
    <scope>NUCLEOTIDE SEQUENCE [LARGE SCALE GENOMIC DNA]</scope>
    <source>
        <strain evidence="2 3">CE15</strain>
    </source>
</reference>
<dbReference type="EMBL" id="JBAWKS010000001">
    <property type="protein sequence ID" value="MEI4550610.1"/>
    <property type="molecule type" value="Genomic_DNA"/>
</dbReference>
<evidence type="ECO:0000313" key="3">
    <source>
        <dbReference type="Proteomes" id="UP001382455"/>
    </source>
</evidence>